<keyword evidence="2" id="KW-1185">Reference proteome</keyword>
<protein>
    <submittedName>
        <fullName evidence="1">Uncharacterized protein</fullName>
    </submittedName>
</protein>
<dbReference type="Proteomes" id="UP000821845">
    <property type="component" value="Chromosome 6"/>
</dbReference>
<gene>
    <name evidence="1" type="ORF">HPB50_003188</name>
</gene>
<evidence type="ECO:0000313" key="2">
    <source>
        <dbReference type="Proteomes" id="UP000821845"/>
    </source>
</evidence>
<comment type="caution">
    <text evidence="1">The sequence shown here is derived from an EMBL/GenBank/DDBJ whole genome shotgun (WGS) entry which is preliminary data.</text>
</comment>
<proteinExistence type="predicted"/>
<reference evidence="1" key="1">
    <citation type="submission" date="2020-05" db="EMBL/GenBank/DDBJ databases">
        <title>Large-scale comparative analyses of tick genomes elucidate their genetic diversity and vector capacities.</title>
        <authorList>
            <person name="Jia N."/>
            <person name="Wang J."/>
            <person name="Shi W."/>
            <person name="Du L."/>
            <person name="Sun Y."/>
            <person name="Zhan W."/>
            <person name="Jiang J."/>
            <person name="Wang Q."/>
            <person name="Zhang B."/>
            <person name="Ji P."/>
            <person name="Sakyi L.B."/>
            <person name="Cui X."/>
            <person name="Yuan T."/>
            <person name="Jiang B."/>
            <person name="Yang W."/>
            <person name="Lam T.T.-Y."/>
            <person name="Chang Q."/>
            <person name="Ding S."/>
            <person name="Wang X."/>
            <person name="Zhu J."/>
            <person name="Ruan X."/>
            <person name="Zhao L."/>
            <person name="Wei J."/>
            <person name="Que T."/>
            <person name="Du C."/>
            <person name="Cheng J."/>
            <person name="Dai P."/>
            <person name="Han X."/>
            <person name="Huang E."/>
            <person name="Gao Y."/>
            <person name="Liu J."/>
            <person name="Shao H."/>
            <person name="Ye R."/>
            <person name="Li L."/>
            <person name="Wei W."/>
            <person name="Wang X."/>
            <person name="Wang C."/>
            <person name="Yang T."/>
            <person name="Huo Q."/>
            <person name="Li W."/>
            <person name="Guo W."/>
            <person name="Chen H."/>
            <person name="Zhou L."/>
            <person name="Ni X."/>
            <person name="Tian J."/>
            <person name="Zhou Y."/>
            <person name="Sheng Y."/>
            <person name="Liu T."/>
            <person name="Pan Y."/>
            <person name="Xia L."/>
            <person name="Li J."/>
            <person name="Zhao F."/>
            <person name="Cao W."/>
        </authorList>
    </citation>
    <scope>NUCLEOTIDE SEQUENCE</scope>
    <source>
        <strain evidence="1">Hyas-2018</strain>
    </source>
</reference>
<dbReference type="EMBL" id="CM023486">
    <property type="protein sequence ID" value="KAH6927398.1"/>
    <property type="molecule type" value="Genomic_DNA"/>
</dbReference>
<evidence type="ECO:0000313" key="1">
    <source>
        <dbReference type="EMBL" id="KAH6927398.1"/>
    </source>
</evidence>
<sequence>MMGVTQLLLVGACCLLVKEALGLPTTMGGTAGGHAQHHDAHGQQQQQQQEPSDADKRSQEDIMFGNQQNKPAGMVDDLIVFPDRKSSSAHANQEASGTKQDKNDTHNQQNQEKAGGRTTSGADGSAGGAMEDEVPEQATSGTADSEQQQQQSSGDLMGSPAGPGKFDYYDYADDAGVSSAAAAAVDSVERAPAPQDNGGELDYSLYDYGDMGIGGMGAGVFRRKRNLRNSLDELLRNRRLHRRALRLKRDANMDDLLMFLTQMAKQEPYPLFAEQEVPQVSRITLNPPEPESPLEQYLNELGAMSNEERARALIALAALADQEQLAPTPMTGRPVFEEQQAEPLPDWFQVTRRSRGSFYPQDYRYLVMPPTPQKRNVGADHWGRVLRQRRRQQRSQDQADVNRLYALAGLMAQPDQEDLWREP</sequence>
<organism evidence="1 2">
    <name type="scientific">Hyalomma asiaticum</name>
    <name type="common">Tick</name>
    <dbReference type="NCBI Taxonomy" id="266040"/>
    <lineage>
        <taxon>Eukaryota</taxon>
        <taxon>Metazoa</taxon>
        <taxon>Ecdysozoa</taxon>
        <taxon>Arthropoda</taxon>
        <taxon>Chelicerata</taxon>
        <taxon>Arachnida</taxon>
        <taxon>Acari</taxon>
        <taxon>Parasitiformes</taxon>
        <taxon>Ixodida</taxon>
        <taxon>Ixodoidea</taxon>
        <taxon>Ixodidae</taxon>
        <taxon>Hyalomminae</taxon>
        <taxon>Hyalomma</taxon>
    </lineage>
</organism>
<name>A0ACB7RY50_HYAAI</name>
<accession>A0ACB7RY50</accession>